<proteinExistence type="inferred from homology"/>
<feature type="compositionally biased region" description="Polar residues" evidence="6">
    <location>
        <begin position="30"/>
        <end position="45"/>
    </location>
</feature>
<dbReference type="EMBL" id="VFQX01000001">
    <property type="protein sequence ID" value="KAF0985147.1"/>
    <property type="molecule type" value="Genomic_DNA"/>
</dbReference>
<feature type="transmembrane region" description="Helical" evidence="7">
    <location>
        <begin position="290"/>
        <end position="311"/>
    </location>
</feature>
<dbReference type="GO" id="GO:0015513">
    <property type="term" value="F:high-affinity secondary active nitrite transmembrane transporter activity"/>
    <property type="evidence" value="ECO:0007669"/>
    <property type="project" value="TreeGrafter"/>
</dbReference>
<feature type="compositionally biased region" description="Polar residues" evidence="6">
    <location>
        <begin position="462"/>
        <end position="471"/>
    </location>
</feature>
<dbReference type="AlphaFoldDB" id="A0A6A5C770"/>
<name>A0A6A5C770_NAEFO</name>
<evidence type="ECO:0000256" key="6">
    <source>
        <dbReference type="SAM" id="MobiDB-lite"/>
    </source>
</evidence>
<gene>
    <name evidence="8" type="ORF">FDP41_000186</name>
</gene>
<evidence type="ECO:0000256" key="2">
    <source>
        <dbReference type="ARBA" id="ARBA00022692"/>
    </source>
</evidence>
<feature type="region of interest" description="Disordered" evidence="6">
    <location>
        <begin position="461"/>
        <end position="492"/>
    </location>
</feature>
<dbReference type="Proteomes" id="UP000444721">
    <property type="component" value="Unassembled WGS sequence"/>
</dbReference>
<comment type="similarity">
    <text evidence="5">Belongs to the FNT transporter (TC 1.A.16) family.</text>
</comment>
<dbReference type="VEuPathDB" id="AmoebaDB:NF0011980"/>
<evidence type="ECO:0000256" key="7">
    <source>
        <dbReference type="SAM" id="Phobius"/>
    </source>
</evidence>
<dbReference type="OrthoDB" id="4829at2759"/>
<dbReference type="SMR" id="A0A6A5C770"/>
<dbReference type="Pfam" id="PF01226">
    <property type="entry name" value="Form_Nir_trans"/>
    <property type="match status" value="1"/>
</dbReference>
<keyword evidence="9" id="KW-1185">Reference proteome</keyword>
<organism evidence="8 9">
    <name type="scientific">Naegleria fowleri</name>
    <name type="common">Brain eating amoeba</name>
    <dbReference type="NCBI Taxonomy" id="5763"/>
    <lineage>
        <taxon>Eukaryota</taxon>
        <taxon>Discoba</taxon>
        <taxon>Heterolobosea</taxon>
        <taxon>Tetramitia</taxon>
        <taxon>Eutetramitia</taxon>
        <taxon>Vahlkampfiidae</taxon>
        <taxon>Naegleria</taxon>
    </lineage>
</organism>
<dbReference type="Gene3D" id="1.20.1080.10">
    <property type="entry name" value="Glycerol uptake facilitator protein"/>
    <property type="match status" value="1"/>
</dbReference>
<evidence type="ECO:0000256" key="3">
    <source>
        <dbReference type="ARBA" id="ARBA00022989"/>
    </source>
</evidence>
<dbReference type="PANTHER" id="PTHR30520:SF6">
    <property type="entry name" value="FORMATE_NITRATE FAMILY TRANSPORTER (EUROFUNG)"/>
    <property type="match status" value="1"/>
</dbReference>
<dbReference type="VEuPathDB" id="AmoebaDB:NfTy_025140"/>
<comment type="caution">
    <text evidence="8">The sequence shown here is derived from an EMBL/GenBank/DDBJ whole genome shotgun (WGS) entry which is preliminary data.</text>
</comment>
<dbReference type="OMA" id="ATWMANA"/>
<dbReference type="PANTHER" id="PTHR30520">
    <property type="entry name" value="FORMATE TRANSPORTER-RELATED"/>
    <property type="match status" value="1"/>
</dbReference>
<evidence type="ECO:0000256" key="1">
    <source>
        <dbReference type="ARBA" id="ARBA00004141"/>
    </source>
</evidence>
<dbReference type="GO" id="GO:0015707">
    <property type="term" value="P:nitrite transport"/>
    <property type="evidence" value="ECO:0007669"/>
    <property type="project" value="TreeGrafter"/>
</dbReference>
<keyword evidence="3 7" id="KW-1133">Transmembrane helix</keyword>
<keyword evidence="2 7" id="KW-0812">Transmembrane</keyword>
<feature type="transmembrane region" description="Helical" evidence="7">
    <location>
        <begin position="334"/>
        <end position="354"/>
    </location>
</feature>
<reference evidence="8 9" key="1">
    <citation type="journal article" date="2019" name="Sci. Rep.">
        <title>Nanopore sequencing improves the draft genome of the human pathogenic amoeba Naegleria fowleri.</title>
        <authorList>
            <person name="Liechti N."/>
            <person name="Schurch N."/>
            <person name="Bruggmann R."/>
            <person name="Wittwer M."/>
        </authorList>
    </citation>
    <scope>NUCLEOTIDE SEQUENCE [LARGE SCALE GENOMIC DNA]</scope>
    <source>
        <strain evidence="8 9">ATCC 30894</strain>
    </source>
</reference>
<keyword evidence="4 7" id="KW-0472">Membrane</keyword>
<dbReference type="GO" id="GO:0005886">
    <property type="term" value="C:plasma membrane"/>
    <property type="evidence" value="ECO:0007669"/>
    <property type="project" value="TreeGrafter"/>
</dbReference>
<evidence type="ECO:0008006" key="10">
    <source>
        <dbReference type="Google" id="ProtNLM"/>
    </source>
</evidence>
<feature type="transmembrane region" description="Helical" evidence="7">
    <location>
        <begin position="240"/>
        <end position="269"/>
    </location>
</feature>
<dbReference type="InterPro" id="IPR000292">
    <property type="entry name" value="For/NO2_transpt"/>
</dbReference>
<evidence type="ECO:0000256" key="4">
    <source>
        <dbReference type="ARBA" id="ARBA00023136"/>
    </source>
</evidence>
<feature type="transmembrane region" description="Helical" evidence="7">
    <location>
        <begin position="366"/>
        <end position="391"/>
    </location>
</feature>
<dbReference type="GeneID" id="68107404"/>
<dbReference type="RefSeq" id="XP_044569860.1">
    <property type="nucleotide sequence ID" value="XM_044704990.1"/>
</dbReference>
<evidence type="ECO:0000313" key="9">
    <source>
        <dbReference type="Proteomes" id="UP000444721"/>
    </source>
</evidence>
<evidence type="ECO:0000256" key="5">
    <source>
        <dbReference type="ARBA" id="ARBA00049660"/>
    </source>
</evidence>
<sequence>MERPSSSQQVVLPKESNVTAREAFDILPSTHGSKQPPVQQQQDSSITKKEGQEIIHEYDQHLEIHHQPPPLLQNVIAEKTLQFTTLPSSTTSPTSSHLQCNSEQHQKHIIHHHYHHFEMASNLPSGLVSSKNLVDGASRVPQQHHATIPIPSSMPSQPPIATHSSYNPSLVLFHTPFQVMEKMKTEGVRKSKLTVDQMIVLSLFAGIFKGVSCTLSLFTAGNSRKLEEEFPGLQKFFFGAVFPIGLILISATGAELFTANVLVVLVGLFSRKWRAKKFIIQFAQFLKNLVLSYVFNMLGAFVMAYFFVYLIQPCCNAHWIEYVKHLAETKSSKSFGACLASGIICNMLVTMATYNSHAATTLEGKILGIWFPIMTFVSIGLEHCIANAYFIPLGMLYGANVSHYDFFIGNLLPATIGNIIGGAFVIGCLLYFVYDYRNRHNRVLFNFLELTWSKIKEKYKQSRNSNQPERVSTNERKESTDSVLSDLEMGYR</sequence>
<evidence type="ECO:0000313" key="8">
    <source>
        <dbReference type="EMBL" id="KAF0985147.1"/>
    </source>
</evidence>
<dbReference type="VEuPathDB" id="AmoebaDB:FDP41_000186"/>
<accession>A0A6A5C770</accession>
<dbReference type="InterPro" id="IPR023271">
    <property type="entry name" value="Aquaporin-like"/>
</dbReference>
<feature type="transmembrane region" description="Helical" evidence="7">
    <location>
        <begin position="411"/>
        <end position="434"/>
    </location>
</feature>
<feature type="transmembrane region" description="Helical" evidence="7">
    <location>
        <begin position="199"/>
        <end position="220"/>
    </location>
</feature>
<comment type="subcellular location">
    <subcellularLocation>
        <location evidence="1">Membrane</location>
        <topology evidence="1">Multi-pass membrane protein</topology>
    </subcellularLocation>
</comment>
<protein>
    <recommendedName>
        <fullName evidence="10">Formate/nitrite transporter</fullName>
    </recommendedName>
</protein>
<feature type="region of interest" description="Disordered" evidence="6">
    <location>
        <begin position="24"/>
        <end position="49"/>
    </location>
</feature>